<feature type="domain" description="Gfo/Idh/MocA-like oxidoreductase N-terminal" evidence="1">
    <location>
        <begin position="5"/>
        <end position="122"/>
    </location>
</feature>
<keyword evidence="3" id="KW-0560">Oxidoreductase</keyword>
<name>A0ABM8VM28_9BACL</name>
<comment type="caution">
    <text evidence="3">The sequence shown here is derived from an EMBL/GenBank/DDBJ whole genome shotgun (WGS) entry which is preliminary data.</text>
</comment>
<dbReference type="PANTHER" id="PTHR43377">
    <property type="entry name" value="BILIVERDIN REDUCTASE A"/>
    <property type="match status" value="1"/>
</dbReference>
<dbReference type="InterPro" id="IPR000683">
    <property type="entry name" value="Gfo/Idh/MocA-like_OxRdtase_N"/>
</dbReference>
<gene>
    <name evidence="3" type="primary">iolG_40</name>
    <name evidence="3" type="ORF">PAECIP111802_04467</name>
</gene>
<accession>A0ABM8VM28</accession>
<keyword evidence="4" id="KW-1185">Reference proteome</keyword>
<dbReference type="EMBL" id="CAJVCE010000013">
    <property type="protein sequence ID" value="CAG7649347.1"/>
    <property type="molecule type" value="Genomic_DNA"/>
</dbReference>
<dbReference type="EC" id="1.1.1.369" evidence="3"/>
<dbReference type="RefSeq" id="WP_218100748.1">
    <property type="nucleotide sequence ID" value="NZ_CAJVCE010000013.1"/>
</dbReference>
<dbReference type="InterPro" id="IPR051450">
    <property type="entry name" value="Gfo/Idh/MocA_Oxidoreductases"/>
</dbReference>
<reference evidence="3 4" key="1">
    <citation type="submission" date="2021-06" db="EMBL/GenBank/DDBJ databases">
        <authorList>
            <person name="Criscuolo A."/>
        </authorList>
    </citation>
    <scope>NUCLEOTIDE SEQUENCE [LARGE SCALE GENOMIC DNA]</scope>
    <source>
        <strain evidence="4">CIP 111802</strain>
    </source>
</reference>
<feature type="domain" description="GFO/IDH/MocA-like oxidoreductase" evidence="2">
    <location>
        <begin position="132"/>
        <end position="252"/>
    </location>
</feature>
<dbReference type="GO" id="GO:0016491">
    <property type="term" value="F:oxidoreductase activity"/>
    <property type="evidence" value="ECO:0007669"/>
    <property type="project" value="UniProtKB-KW"/>
</dbReference>
<evidence type="ECO:0000259" key="1">
    <source>
        <dbReference type="Pfam" id="PF01408"/>
    </source>
</evidence>
<organism evidence="3 4">
    <name type="scientific">Paenibacillus allorhizosphaerae</name>
    <dbReference type="NCBI Taxonomy" id="2849866"/>
    <lineage>
        <taxon>Bacteria</taxon>
        <taxon>Bacillati</taxon>
        <taxon>Bacillota</taxon>
        <taxon>Bacilli</taxon>
        <taxon>Bacillales</taxon>
        <taxon>Paenibacillaceae</taxon>
        <taxon>Paenibacillus</taxon>
    </lineage>
</organism>
<dbReference type="Proteomes" id="UP000730618">
    <property type="component" value="Unassembled WGS sequence"/>
</dbReference>
<protein>
    <submittedName>
        <fullName evidence="3">Inositol 2-dehydrogenase/D-chiro-inositol 3-dehydrogenase</fullName>
        <ecNumber evidence="3">1.1.1.369</ecNumber>
    </submittedName>
</protein>
<sequence length="338" mass="37072">MKTHNIVIAGCGGMARTWVDYAVKRDNAEIVGLVDIREESAKVMAERFGLNVPLFTDLGQALSQTGANLVFDVTIPESHKQVVTTALSRGCDVFGEKPMAASMEEARELVTLAQQSGRQFAVMQNRRYLPKIRALRSVVAEGIIGTVGTVHADFFIGAHFGGFRDLMDSPLILDMAIHTFDQARFIIGADPVSVYCHEFNPPGSWYKGNASAICIFEMSDGSVFCYRGSWCSEGFHTPWEADWRVIGSKGTAVWAGGADPICEVVDETKEPAFHRQLKQVEVPATWQGREGHNGCLDEMFAAREQGRDAETVCSDNIHSMAMVFGAIESAKKGIKIML</sequence>
<evidence type="ECO:0000259" key="2">
    <source>
        <dbReference type="Pfam" id="PF22725"/>
    </source>
</evidence>
<dbReference type="PANTHER" id="PTHR43377:SF1">
    <property type="entry name" value="BILIVERDIN REDUCTASE A"/>
    <property type="match status" value="1"/>
</dbReference>
<proteinExistence type="predicted"/>
<dbReference type="Pfam" id="PF22725">
    <property type="entry name" value="GFO_IDH_MocA_C3"/>
    <property type="match status" value="1"/>
</dbReference>
<evidence type="ECO:0000313" key="3">
    <source>
        <dbReference type="EMBL" id="CAG7649347.1"/>
    </source>
</evidence>
<dbReference type="Pfam" id="PF01408">
    <property type="entry name" value="GFO_IDH_MocA"/>
    <property type="match status" value="1"/>
</dbReference>
<evidence type="ECO:0000313" key="4">
    <source>
        <dbReference type="Proteomes" id="UP000730618"/>
    </source>
</evidence>
<dbReference type="InterPro" id="IPR055170">
    <property type="entry name" value="GFO_IDH_MocA-like_dom"/>
</dbReference>